<dbReference type="Pfam" id="PF07470">
    <property type="entry name" value="Glyco_hydro_88"/>
    <property type="match status" value="1"/>
</dbReference>
<comment type="caution">
    <text evidence="2">The sequence shown here is derived from an EMBL/GenBank/DDBJ whole genome shotgun (WGS) entry which is preliminary data.</text>
</comment>
<dbReference type="EMBL" id="JARXHW010000048">
    <property type="protein sequence ID" value="MDQ8209016.1"/>
    <property type="molecule type" value="Genomic_DNA"/>
</dbReference>
<dbReference type="RefSeq" id="WP_308951778.1">
    <property type="nucleotide sequence ID" value="NZ_JARXHW010000048.1"/>
</dbReference>
<dbReference type="InterPro" id="IPR010905">
    <property type="entry name" value="Glyco_hydro_88"/>
</dbReference>
<sequence>MDSQMIDSRRAPFGWPTLKLIPGEDCDLQLDSRAADFSRGGWLRITTSIDDREEKILQVISMKDGSVLGEIDLKFAHSLEPYQFRMEAEAFEAASRHGLRLRLSQASGPLWILAEGLPEGAASLEPHLLGDLGRDKISAFYQQLSSIATAQPFGWMEGCVLDAQHDCLESSGYPSWRDALSNHFALYINSTGELSYEGPRGTSEDGRIYGIEGALPFAILAKLHPDHQLVEDALQFYLDLLYTDGRFRNPELISAEGSYTIAYPLAVIAQQRGSEDLAHLAANVLRVRRHSLWRPEGLWLRHHPDNRRTFRSWARGVAWYLEGLVRTIEHVDNLIDTADLKADLIEVATWAMSQQRASGLWGCFIDLERTDIDTSGSAGIAAMFARGANLGMLGGSFDRSARSCWHGLTQFLTPDGFLDGAAQSNRGGLPLQEGTYRVLSSMGMGLMGQLGAAIGCVR</sequence>
<name>A0ABU1AY55_9BACT</name>
<dbReference type="InterPro" id="IPR012341">
    <property type="entry name" value="6hp_glycosidase-like_sf"/>
</dbReference>
<keyword evidence="1 2" id="KW-0378">Hydrolase</keyword>
<dbReference type="GO" id="GO:0016787">
    <property type="term" value="F:hydrolase activity"/>
    <property type="evidence" value="ECO:0007669"/>
    <property type="project" value="UniProtKB-KW"/>
</dbReference>
<keyword evidence="3" id="KW-1185">Reference proteome</keyword>
<evidence type="ECO:0000313" key="2">
    <source>
        <dbReference type="EMBL" id="MDQ8209016.1"/>
    </source>
</evidence>
<dbReference type="SUPFAM" id="SSF48208">
    <property type="entry name" value="Six-hairpin glycosidases"/>
    <property type="match status" value="1"/>
</dbReference>
<gene>
    <name evidence="2" type="ORF">QEH52_15935</name>
</gene>
<dbReference type="InterPro" id="IPR008928">
    <property type="entry name" value="6-hairpin_glycosidase_sf"/>
</dbReference>
<reference evidence="2 3" key="1">
    <citation type="submission" date="2023-04" db="EMBL/GenBank/DDBJ databases">
        <title>A novel bacteria isolated from coastal sediment.</title>
        <authorList>
            <person name="Liu X.-J."/>
            <person name="Du Z.-J."/>
        </authorList>
    </citation>
    <scope>NUCLEOTIDE SEQUENCE [LARGE SCALE GENOMIC DNA]</scope>
    <source>
        <strain evidence="2 3">SDUM461003</strain>
    </source>
</reference>
<dbReference type="Gene3D" id="1.50.10.10">
    <property type="match status" value="1"/>
</dbReference>
<protein>
    <submittedName>
        <fullName evidence="2">Glycoside hydrolase family 88 protein</fullName>
    </submittedName>
</protein>
<dbReference type="Proteomes" id="UP001225316">
    <property type="component" value="Unassembled WGS sequence"/>
</dbReference>
<accession>A0ABU1AY55</accession>
<organism evidence="2 3">
    <name type="scientific">Thalassobacterium maritimum</name>
    <dbReference type="NCBI Taxonomy" id="3041265"/>
    <lineage>
        <taxon>Bacteria</taxon>
        <taxon>Pseudomonadati</taxon>
        <taxon>Verrucomicrobiota</taxon>
        <taxon>Opitutia</taxon>
        <taxon>Puniceicoccales</taxon>
        <taxon>Coraliomargaritaceae</taxon>
        <taxon>Thalassobacterium</taxon>
    </lineage>
</organism>
<evidence type="ECO:0000313" key="3">
    <source>
        <dbReference type="Proteomes" id="UP001225316"/>
    </source>
</evidence>
<proteinExistence type="predicted"/>
<evidence type="ECO:0000256" key="1">
    <source>
        <dbReference type="ARBA" id="ARBA00022801"/>
    </source>
</evidence>